<evidence type="ECO:0000313" key="1">
    <source>
        <dbReference type="EMBL" id="OFJ52204.1"/>
    </source>
</evidence>
<accession>A0A1E8Q2N8</accession>
<dbReference type="RefSeq" id="WP_070354567.1">
    <property type="nucleotide sequence ID" value="NZ_CP043474.1"/>
</dbReference>
<sequence>MLIDPETGEPFRPCRPMPIRAVCDVPGCGYADDADGQRSTAGREALRKHLLQGREPDPTPPGHCDCRRCRDHGREPFTPEETDDVLNHLTDRTAVLFLLGYAHLSGCVPCEHCGGLAALFQDGGTWPGLIEAGCCPYHHHLAGVPFGGDR</sequence>
<name>A0A1E8Q2N8_9MYCO</name>
<organism evidence="1 2">
    <name type="scientific">Mycolicibacterium grossiae</name>
    <dbReference type="NCBI Taxonomy" id="1552759"/>
    <lineage>
        <taxon>Bacteria</taxon>
        <taxon>Bacillati</taxon>
        <taxon>Actinomycetota</taxon>
        <taxon>Actinomycetes</taxon>
        <taxon>Mycobacteriales</taxon>
        <taxon>Mycobacteriaceae</taxon>
        <taxon>Mycolicibacterium</taxon>
    </lineage>
</organism>
<dbReference type="EMBL" id="MCHX01000045">
    <property type="protein sequence ID" value="OFJ52204.1"/>
    <property type="molecule type" value="Genomic_DNA"/>
</dbReference>
<proteinExistence type="predicted"/>
<dbReference type="AlphaFoldDB" id="A0A1E8Q2N8"/>
<keyword evidence="2" id="KW-1185">Reference proteome</keyword>
<comment type="caution">
    <text evidence="1">The sequence shown here is derived from an EMBL/GenBank/DDBJ whole genome shotgun (WGS) entry which is preliminary data.</text>
</comment>
<dbReference type="Proteomes" id="UP000178953">
    <property type="component" value="Unassembled WGS sequence"/>
</dbReference>
<dbReference type="OrthoDB" id="4752668at2"/>
<reference evidence="1 2" key="1">
    <citation type="submission" date="2016-09" db="EMBL/GenBank/DDBJ databases">
        <title>genome sequence of Mycobacterium sp. 739 SCH.</title>
        <authorList>
            <person name="Greninger A.L."/>
            <person name="Qin X."/>
            <person name="Jerome K."/>
            <person name="Vora S."/>
            <person name="Quinn K."/>
        </authorList>
    </citation>
    <scope>NUCLEOTIDE SEQUENCE [LARGE SCALE GENOMIC DNA]</scope>
    <source>
        <strain evidence="1 2">SCH</strain>
    </source>
</reference>
<protein>
    <submittedName>
        <fullName evidence="1">Uncharacterized protein</fullName>
    </submittedName>
</protein>
<evidence type="ECO:0000313" key="2">
    <source>
        <dbReference type="Proteomes" id="UP000178953"/>
    </source>
</evidence>
<gene>
    <name evidence="1" type="ORF">BEL07_18690</name>
</gene>